<dbReference type="VEuPathDB" id="TriTrypDB:LPAL13_000006200"/>
<evidence type="ECO:0000256" key="8">
    <source>
        <dbReference type="ARBA" id="ARBA00040649"/>
    </source>
</evidence>
<comment type="function">
    <text evidence="9">Radial spoke stalk protein that binds heme under oxidizing conditions. Required for the coordinated beating of multiple cilia maybe by functioning in a redox signaling pathway.</text>
</comment>
<evidence type="ECO:0000256" key="9">
    <source>
        <dbReference type="ARBA" id="ARBA00046139"/>
    </source>
</evidence>
<dbReference type="PANTHER" id="PTHR21281">
    <property type="entry name" value="CYTOCHROME B5 DOMAIN-CONTAINING PROTEIN 1"/>
    <property type="match status" value="1"/>
</dbReference>
<evidence type="ECO:0000256" key="2">
    <source>
        <dbReference type="ARBA" id="ARBA00022490"/>
    </source>
</evidence>
<keyword evidence="7" id="KW-0966">Cell projection</keyword>
<evidence type="ECO:0000256" key="5">
    <source>
        <dbReference type="ARBA" id="ARBA00023004"/>
    </source>
</evidence>
<dbReference type="InterPro" id="IPR001199">
    <property type="entry name" value="Cyt_B5-like_heme/steroid-bd"/>
</dbReference>
<dbReference type="InterPro" id="IPR036400">
    <property type="entry name" value="Cyt_B5-like_heme/steroid_sf"/>
</dbReference>
<dbReference type="Proteomes" id="UP000063063">
    <property type="component" value="Chromosome 21"/>
</dbReference>
<dbReference type="KEGG" id="lpan:LPMP_211650"/>
<evidence type="ECO:0000256" key="6">
    <source>
        <dbReference type="ARBA" id="ARBA00023212"/>
    </source>
</evidence>
<comment type="subcellular location">
    <subcellularLocation>
        <location evidence="1">Cytoplasm</location>
        <location evidence="1">Cytoskeleton</location>
        <location evidence="1">Cilium axoneme</location>
    </subcellularLocation>
</comment>
<keyword evidence="2" id="KW-0963">Cytoplasm</keyword>
<dbReference type="GeneID" id="22574987"/>
<feature type="domain" description="Cytochrome b5 heme-binding" evidence="10">
    <location>
        <begin position="5"/>
        <end position="90"/>
    </location>
</feature>
<proteinExistence type="predicted"/>
<keyword evidence="5" id="KW-0408">Iron</keyword>
<evidence type="ECO:0000259" key="10">
    <source>
        <dbReference type="SMART" id="SM01117"/>
    </source>
</evidence>
<keyword evidence="12" id="KW-1185">Reference proteome</keyword>
<organism evidence="11 12">
    <name type="scientific">Leishmania panamensis</name>
    <dbReference type="NCBI Taxonomy" id="5679"/>
    <lineage>
        <taxon>Eukaryota</taxon>
        <taxon>Discoba</taxon>
        <taxon>Euglenozoa</taxon>
        <taxon>Kinetoplastea</taxon>
        <taxon>Metakinetoplastina</taxon>
        <taxon>Trypanosomatida</taxon>
        <taxon>Trypanosomatidae</taxon>
        <taxon>Leishmaniinae</taxon>
        <taxon>Leishmania</taxon>
        <taxon>Leishmania guyanensis species complex</taxon>
    </lineage>
</organism>
<dbReference type="SUPFAM" id="SSF55856">
    <property type="entry name" value="Cytochrome b5-like heme/steroid binding domain"/>
    <property type="match status" value="1"/>
</dbReference>
<reference evidence="11 12" key="1">
    <citation type="journal article" date="2015" name="Sci. Rep.">
        <title>The genome of Leishmania panamensis: insights into genomics of the L. (Viannia) subgenus.</title>
        <authorList>
            <person name="Llanes A."/>
            <person name="Restrepo C.M."/>
            <person name="Vecchio G.D."/>
            <person name="Anguizola F.J."/>
            <person name="Lleonart R."/>
        </authorList>
    </citation>
    <scope>NUCLEOTIDE SEQUENCE [LARGE SCALE GENOMIC DNA]</scope>
    <source>
        <strain evidence="11 12">MHOM/PA/94/PSC-1</strain>
    </source>
</reference>
<dbReference type="RefSeq" id="XP_010698950.1">
    <property type="nucleotide sequence ID" value="XM_010700648.1"/>
</dbReference>
<gene>
    <name evidence="11" type="ORF">LPMP_211650</name>
</gene>
<name>A0A088RQL2_LEIPA</name>
<evidence type="ECO:0000256" key="1">
    <source>
        <dbReference type="ARBA" id="ARBA00004430"/>
    </source>
</evidence>
<keyword evidence="6" id="KW-0206">Cytoskeleton</keyword>
<evidence type="ECO:0000256" key="4">
    <source>
        <dbReference type="ARBA" id="ARBA00022723"/>
    </source>
</evidence>
<dbReference type="eggNOG" id="KOG0537">
    <property type="taxonomic scope" value="Eukaryota"/>
</dbReference>
<keyword evidence="4" id="KW-0479">Metal-binding</keyword>
<dbReference type="VEuPathDB" id="TriTrypDB:LPMP_211650"/>
<sequence>MSRLYTAKEVRAHAFDDDAYVSLNGKVLDLTPLIAAYKASPKFAHLTKPLVQVAGTDISHWWDAEADDLRTCVDVTSGMRTYAMPLGRVLHMPTIYPDSNIDLNYDIPWWKDPQYIIGALTSRTRRIRIVNTLTGDETTLEVCAEETLEELLRERYLSINAHARSYTWTRLDPDPRELDMSRTLEENGIHDEADSFEDLGLNADYYIPAIHLYYNDDLTEA</sequence>
<dbReference type="AlphaFoldDB" id="A0A088RQL2"/>
<dbReference type="PANTHER" id="PTHR21281:SF0">
    <property type="entry name" value="CYTOCHROME B5 DOMAIN-CONTAINING PROTEIN 1"/>
    <property type="match status" value="1"/>
</dbReference>
<dbReference type="SMART" id="SM01117">
    <property type="entry name" value="Cyt-b5"/>
    <property type="match status" value="1"/>
</dbReference>
<dbReference type="FunFam" id="3.10.120.10:FF:000027">
    <property type="entry name" value="TAX-2"/>
    <property type="match status" value="1"/>
</dbReference>
<dbReference type="GO" id="GO:0005930">
    <property type="term" value="C:axoneme"/>
    <property type="evidence" value="ECO:0007669"/>
    <property type="project" value="UniProtKB-SubCell"/>
</dbReference>
<accession>A0A088RQL2</accession>
<dbReference type="Gene3D" id="3.10.120.10">
    <property type="entry name" value="Cytochrome b5-like heme/steroid binding domain"/>
    <property type="match status" value="1"/>
</dbReference>
<evidence type="ECO:0000313" key="12">
    <source>
        <dbReference type="Proteomes" id="UP000063063"/>
    </source>
</evidence>
<dbReference type="GO" id="GO:0046872">
    <property type="term" value="F:metal ion binding"/>
    <property type="evidence" value="ECO:0007669"/>
    <property type="project" value="UniProtKB-KW"/>
</dbReference>
<protein>
    <recommendedName>
        <fullName evidence="8">Cytochrome b5 domain-containing protein 1</fullName>
    </recommendedName>
</protein>
<dbReference type="OrthoDB" id="260091at2759"/>
<keyword evidence="3" id="KW-0349">Heme</keyword>
<evidence type="ECO:0000256" key="7">
    <source>
        <dbReference type="ARBA" id="ARBA00023273"/>
    </source>
</evidence>
<dbReference type="EMBL" id="CP009390">
    <property type="protein sequence ID" value="AIN98243.1"/>
    <property type="molecule type" value="Genomic_DNA"/>
</dbReference>
<evidence type="ECO:0000313" key="11">
    <source>
        <dbReference type="EMBL" id="AIN98243.1"/>
    </source>
</evidence>
<evidence type="ECO:0000256" key="3">
    <source>
        <dbReference type="ARBA" id="ARBA00022617"/>
    </source>
</evidence>
<dbReference type="InterPro" id="IPR052320">
    <property type="entry name" value="Cytochrome_b5_domain"/>
</dbReference>